<reference evidence="1 2" key="1">
    <citation type="submission" date="2020-02" db="EMBL/GenBank/DDBJ databases">
        <authorList>
            <person name="Bullock J.N."/>
            <person name="Barnes M.L."/>
            <person name="Kankolongo K.M."/>
            <person name="Dejene B.A."/>
            <person name="Lindsay P.E."/>
            <person name="Bhuiyan S."/>
            <person name="Nayek S."/>
            <person name="Hughes L.E."/>
            <person name="Garlena R.A."/>
            <person name="Russell D.A."/>
            <person name="Pope W.H."/>
            <person name="Jacobs-Sera D."/>
            <person name="Hatfull G.F."/>
        </authorList>
    </citation>
    <scope>NUCLEOTIDE SEQUENCE [LARGE SCALE GENOMIC DNA]</scope>
</reference>
<gene>
    <name evidence="1" type="primary">193</name>
    <name evidence="1" type="ORF">SEA_WAKANDA_193</name>
</gene>
<dbReference type="EMBL" id="MT024865">
    <property type="protein sequence ID" value="QIN94154.1"/>
    <property type="molecule type" value="Genomic_DNA"/>
</dbReference>
<dbReference type="KEGG" id="vg:77928029"/>
<evidence type="ECO:0000313" key="2">
    <source>
        <dbReference type="Proteomes" id="UP000501266"/>
    </source>
</evidence>
<sequence length="91" mass="10351">MPSVMLGEDEVVEIVELLRGINRDIGDPEDWGIPDYLLEAMPEKMHKHKYTLMIESKKDDLDLDTDSLRAVVFEEVNDAEARISLTFDGVS</sequence>
<organism evidence="1 2">
    <name type="scientific">Streptomyces phage Wakanda</name>
    <dbReference type="NCBI Taxonomy" id="2713267"/>
    <lineage>
        <taxon>Viruses</taxon>
        <taxon>Duplodnaviria</taxon>
        <taxon>Heunggongvirae</taxon>
        <taxon>Uroviricota</taxon>
        <taxon>Caudoviricetes</taxon>
        <taxon>Stanwilliamsviridae</taxon>
        <taxon>Loccivirinae</taxon>
        <taxon>Wakandavirus</taxon>
        <taxon>Wakandavirus wakanda</taxon>
    </lineage>
</organism>
<name>A0A6G8R1U4_9CAUD</name>
<proteinExistence type="predicted"/>
<evidence type="ECO:0000313" key="1">
    <source>
        <dbReference type="EMBL" id="QIN94154.1"/>
    </source>
</evidence>
<dbReference type="RefSeq" id="YP_010652245.1">
    <property type="nucleotide sequence ID" value="NC_070785.1"/>
</dbReference>
<dbReference type="GeneID" id="77928029"/>
<protein>
    <submittedName>
        <fullName evidence="1">Uncharacterized protein</fullName>
    </submittedName>
</protein>
<accession>A0A6G8R1U4</accession>
<dbReference type="Proteomes" id="UP000501266">
    <property type="component" value="Segment"/>
</dbReference>
<keyword evidence="2" id="KW-1185">Reference proteome</keyword>